<feature type="compositionally biased region" description="Low complexity" evidence="1">
    <location>
        <begin position="186"/>
        <end position="198"/>
    </location>
</feature>
<name>A0A7K3RIS2_STRAQ</name>
<evidence type="ECO:0000313" key="2">
    <source>
        <dbReference type="EMBL" id="NEC02053.1"/>
    </source>
</evidence>
<accession>A0A7K3RIS2</accession>
<dbReference type="Proteomes" id="UP000470951">
    <property type="component" value="Unassembled WGS sequence"/>
</dbReference>
<sequence length="287" mass="30423">MGTREDLRPCAMCATELRGGTAYLVDGVRLGRRRRGAARFTRLLICETCYKRGSPDPDTGLTRAVSARRTKTAEWWGLAGRGPALPPQACLAGCGLTVVRGAEVLMRGVTCSAACRTSLTRTRNGGRGSGRPCGACGTPVTAGRADSAYCDAACRQKAYRRRTAARTPNPTPNPNPTPTPNPRPSPALASTSTSTSAPGPAPAPVPELLAALIPFVNGTTLGISQTLYKTLYRVHVAHLRGHDPAEHIAKLASLNPDRIKIPDTADGHRLRASLRTLRPAQNPHPQS</sequence>
<evidence type="ECO:0000313" key="3">
    <source>
        <dbReference type="Proteomes" id="UP000470951"/>
    </source>
</evidence>
<dbReference type="EMBL" id="JAAGMS010000319">
    <property type="protein sequence ID" value="NEC02053.1"/>
    <property type="molecule type" value="Genomic_DNA"/>
</dbReference>
<gene>
    <name evidence="2" type="ORF">G3I58_29385</name>
</gene>
<proteinExistence type="predicted"/>
<dbReference type="AlphaFoldDB" id="A0A7K3RIS2"/>
<protein>
    <submittedName>
        <fullName evidence="2">Uncharacterized protein</fullName>
    </submittedName>
</protein>
<feature type="region of interest" description="Disordered" evidence="1">
    <location>
        <begin position="121"/>
        <end position="143"/>
    </location>
</feature>
<evidence type="ECO:0000256" key="1">
    <source>
        <dbReference type="SAM" id="MobiDB-lite"/>
    </source>
</evidence>
<feature type="region of interest" description="Disordered" evidence="1">
    <location>
        <begin position="161"/>
        <end position="202"/>
    </location>
</feature>
<reference evidence="2 3" key="1">
    <citation type="submission" date="2020-01" db="EMBL/GenBank/DDBJ databases">
        <title>Insect and environment-associated Actinomycetes.</title>
        <authorList>
            <person name="Currrie C."/>
            <person name="Chevrette M."/>
            <person name="Carlson C."/>
            <person name="Stubbendieck R."/>
            <person name="Wendt-Pienkowski E."/>
        </authorList>
    </citation>
    <scope>NUCLEOTIDE SEQUENCE [LARGE SCALE GENOMIC DNA]</scope>
    <source>
        <strain evidence="2 3">SID7903</strain>
    </source>
</reference>
<organism evidence="2 3">
    <name type="scientific">Streptomyces anulatus</name>
    <name type="common">Streptomyces chrysomallus</name>
    <dbReference type="NCBI Taxonomy" id="1892"/>
    <lineage>
        <taxon>Bacteria</taxon>
        <taxon>Bacillati</taxon>
        <taxon>Actinomycetota</taxon>
        <taxon>Actinomycetes</taxon>
        <taxon>Kitasatosporales</taxon>
        <taxon>Streptomycetaceae</taxon>
        <taxon>Streptomyces</taxon>
    </lineage>
</organism>
<feature type="compositionally biased region" description="Pro residues" evidence="1">
    <location>
        <begin position="169"/>
        <end position="185"/>
    </location>
</feature>
<dbReference type="RefSeq" id="WP_164220278.1">
    <property type="nucleotide sequence ID" value="NZ_JAAGMS010000319.1"/>
</dbReference>
<comment type="caution">
    <text evidence="2">The sequence shown here is derived from an EMBL/GenBank/DDBJ whole genome shotgun (WGS) entry which is preliminary data.</text>
</comment>